<accession>A0A0D1XI37</accession>
<evidence type="ECO:0000259" key="1">
    <source>
        <dbReference type="Pfam" id="PF00561"/>
    </source>
</evidence>
<reference evidence="2 3" key="1">
    <citation type="submission" date="2015-01" db="EMBL/GenBank/DDBJ databases">
        <title>The Genome Sequence of Exophiala sideris CBS121828.</title>
        <authorList>
            <consortium name="The Broad Institute Genomics Platform"/>
            <person name="Cuomo C."/>
            <person name="de Hoog S."/>
            <person name="Gorbushina A."/>
            <person name="Stielow B."/>
            <person name="Teixiera M."/>
            <person name="Abouelleil A."/>
            <person name="Chapman S.B."/>
            <person name="Priest M."/>
            <person name="Young S.K."/>
            <person name="Wortman J."/>
            <person name="Nusbaum C."/>
            <person name="Birren B."/>
        </authorList>
    </citation>
    <scope>NUCLEOTIDE SEQUENCE [LARGE SCALE GENOMIC DNA]</scope>
    <source>
        <strain evidence="2 3">CBS 121828</strain>
    </source>
</reference>
<evidence type="ECO:0000313" key="3">
    <source>
        <dbReference type="Proteomes" id="UP000053599"/>
    </source>
</evidence>
<dbReference type="EMBL" id="KN846951">
    <property type="protein sequence ID" value="KIV87856.1"/>
    <property type="molecule type" value="Genomic_DNA"/>
</dbReference>
<dbReference type="InterPro" id="IPR000073">
    <property type="entry name" value="AB_hydrolase_1"/>
</dbReference>
<feature type="domain" description="AB hydrolase-1" evidence="1">
    <location>
        <begin position="25"/>
        <end position="252"/>
    </location>
</feature>
<sequence length="271" mass="30064">MAAKTVEIDSISYYTLVEGPADGKLVVLIHALMANMHIWDSTVPALNKAGYKTLRYDHVGHNMTPAPSDPNRSFHFDDFTRHIRHIIQTRCPNEEPYALAGCSIGGVLVLRYAQMFPGSAQKIISCAAPGAKSLDASKPKWASRVEQFKAEGTVDNLAVATIERWFPDPCEPSIREKALQITKTCTLPGYEICAKCTTNYDYSGELGQIQKEQVLILAGDKDANIGPREVLVDVHKKIKGSKYVLMKDTGHIPPQHQPAEFEKILLDFLQD</sequence>
<dbReference type="Pfam" id="PF00561">
    <property type="entry name" value="Abhydrolase_1"/>
    <property type="match status" value="1"/>
</dbReference>
<protein>
    <recommendedName>
        <fullName evidence="1">AB hydrolase-1 domain-containing protein</fullName>
    </recommendedName>
</protein>
<dbReference type="STRING" id="1016849.A0A0D1XI37"/>
<name>A0A0D1XI37_9EURO</name>
<dbReference type="Gene3D" id="3.40.50.1820">
    <property type="entry name" value="alpha/beta hydrolase"/>
    <property type="match status" value="1"/>
</dbReference>
<gene>
    <name evidence="2" type="ORF">PV11_03374</name>
</gene>
<organism evidence="2 3">
    <name type="scientific">Exophiala sideris</name>
    <dbReference type="NCBI Taxonomy" id="1016849"/>
    <lineage>
        <taxon>Eukaryota</taxon>
        <taxon>Fungi</taxon>
        <taxon>Dikarya</taxon>
        <taxon>Ascomycota</taxon>
        <taxon>Pezizomycotina</taxon>
        <taxon>Eurotiomycetes</taxon>
        <taxon>Chaetothyriomycetidae</taxon>
        <taxon>Chaetothyriales</taxon>
        <taxon>Herpotrichiellaceae</taxon>
        <taxon>Exophiala</taxon>
    </lineage>
</organism>
<dbReference type="AlphaFoldDB" id="A0A0D1XI37"/>
<dbReference type="InterPro" id="IPR029058">
    <property type="entry name" value="AB_hydrolase_fold"/>
</dbReference>
<dbReference type="SUPFAM" id="SSF53474">
    <property type="entry name" value="alpha/beta-Hydrolases"/>
    <property type="match status" value="1"/>
</dbReference>
<dbReference type="OrthoDB" id="190201at2759"/>
<dbReference type="PANTHER" id="PTHR43689">
    <property type="entry name" value="HYDROLASE"/>
    <property type="match status" value="1"/>
</dbReference>
<evidence type="ECO:0000313" key="2">
    <source>
        <dbReference type="EMBL" id="KIV87856.1"/>
    </source>
</evidence>
<dbReference type="Proteomes" id="UP000053599">
    <property type="component" value="Unassembled WGS sequence"/>
</dbReference>
<dbReference type="HOGENOM" id="CLU_020336_50_3_1"/>
<dbReference type="PANTHER" id="PTHR43689:SF8">
    <property type="entry name" value="ALPHA_BETA-HYDROLASES SUPERFAMILY PROTEIN"/>
    <property type="match status" value="1"/>
</dbReference>
<proteinExistence type="predicted"/>